<dbReference type="Pfam" id="PF04290">
    <property type="entry name" value="DctQ"/>
    <property type="match status" value="1"/>
</dbReference>
<keyword evidence="4 9" id="KW-0997">Cell inner membrane</keyword>
<keyword evidence="5 9" id="KW-0812">Transmembrane</keyword>
<comment type="similarity">
    <text evidence="8 9">Belongs to the TRAP transporter small permease family.</text>
</comment>
<evidence type="ECO:0000256" key="6">
    <source>
        <dbReference type="ARBA" id="ARBA00022989"/>
    </source>
</evidence>
<dbReference type="RefSeq" id="WP_213985427.1">
    <property type="nucleotide sequence ID" value="NZ_JAFMNX010000003.1"/>
</dbReference>
<accession>A0ABS5RXM2</accession>
<keyword evidence="2 9" id="KW-0813">Transport</keyword>
<evidence type="ECO:0000256" key="2">
    <source>
        <dbReference type="ARBA" id="ARBA00022448"/>
    </source>
</evidence>
<organism evidence="11 12">
    <name type="scientific">Tianweitania aestuarii</name>
    <dbReference type="NCBI Taxonomy" id="2814886"/>
    <lineage>
        <taxon>Bacteria</taxon>
        <taxon>Pseudomonadati</taxon>
        <taxon>Pseudomonadota</taxon>
        <taxon>Alphaproteobacteria</taxon>
        <taxon>Hyphomicrobiales</taxon>
        <taxon>Phyllobacteriaceae</taxon>
        <taxon>Tianweitania</taxon>
    </lineage>
</organism>
<evidence type="ECO:0000256" key="4">
    <source>
        <dbReference type="ARBA" id="ARBA00022519"/>
    </source>
</evidence>
<keyword evidence="12" id="KW-1185">Reference proteome</keyword>
<protein>
    <recommendedName>
        <fullName evidence="9">TRAP transporter small permease protein</fullName>
    </recommendedName>
</protein>
<evidence type="ECO:0000313" key="11">
    <source>
        <dbReference type="EMBL" id="MBS9721810.1"/>
    </source>
</evidence>
<evidence type="ECO:0000256" key="5">
    <source>
        <dbReference type="ARBA" id="ARBA00022692"/>
    </source>
</evidence>
<evidence type="ECO:0000256" key="3">
    <source>
        <dbReference type="ARBA" id="ARBA00022475"/>
    </source>
</evidence>
<proteinExistence type="inferred from homology"/>
<keyword evidence="6 9" id="KW-1133">Transmembrane helix</keyword>
<name>A0ABS5RXM2_9HYPH</name>
<feature type="transmembrane region" description="Helical" evidence="9">
    <location>
        <begin position="85"/>
        <end position="103"/>
    </location>
</feature>
<comment type="function">
    <text evidence="9">Part of the tripartite ATP-independent periplasmic (TRAP) transport system.</text>
</comment>
<evidence type="ECO:0000256" key="1">
    <source>
        <dbReference type="ARBA" id="ARBA00004429"/>
    </source>
</evidence>
<dbReference type="InterPro" id="IPR007387">
    <property type="entry name" value="TRAP_DctQ"/>
</dbReference>
<evidence type="ECO:0000256" key="8">
    <source>
        <dbReference type="ARBA" id="ARBA00038436"/>
    </source>
</evidence>
<keyword evidence="3" id="KW-1003">Cell membrane</keyword>
<dbReference type="InterPro" id="IPR055348">
    <property type="entry name" value="DctQ"/>
</dbReference>
<gene>
    <name evidence="11" type="ORF">JYU29_14060</name>
</gene>
<evidence type="ECO:0000256" key="7">
    <source>
        <dbReference type="ARBA" id="ARBA00023136"/>
    </source>
</evidence>
<keyword evidence="7 9" id="KW-0472">Membrane</keyword>
<comment type="caution">
    <text evidence="11">The sequence shown here is derived from an EMBL/GenBank/DDBJ whole genome shotgun (WGS) entry which is preliminary data.</text>
</comment>
<feature type="transmembrane region" description="Helical" evidence="9">
    <location>
        <begin position="7"/>
        <end position="26"/>
    </location>
</feature>
<feature type="transmembrane region" description="Helical" evidence="9">
    <location>
        <begin position="46"/>
        <end position="64"/>
    </location>
</feature>
<feature type="transmembrane region" description="Helical" evidence="9">
    <location>
        <begin position="132"/>
        <end position="151"/>
    </location>
</feature>
<reference evidence="11 12" key="1">
    <citation type="submission" date="2021-03" db="EMBL/GenBank/DDBJ databases">
        <title>Tianweitania aestuarii sp. nov., isolated from a tidal flat.</title>
        <authorList>
            <person name="Park S."/>
            <person name="Yoon J.-H."/>
        </authorList>
    </citation>
    <scope>NUCLEOTIDE SEQUENCE [LARGE SCALE GENOMIC DNA]</scope>
    <source>
        <strain evidence="11 12">BSSL-BM11</strain>
    </source>
</reference>
<comment type="subcellular location">
    <subcellularLocation>
        <location evidence="1 9">Cell inner membrane</location>
        <topology evidence="1 9">Multi-pass membrane protein</topology>
    </subcellularLocation>
</comment>
<sequence>MNQLIRRLAVFSVAIGSIALLLSMFLSVGDVVGTQMGQPVPGALEFTESTMVLVVFGGIAWAQIRRSHIRVELVYLQVGPRMRSAMDIIASIAGILFFGLIIWQGAVEALYSWQIQEATSGLLRFPLWPARWILVFGSTMMVLQLLLDLWYDLTHFGNPHPVEFG</sequence>
<dbReference type="PANTHER" id="PTHR35011">
    <property type="entry name" value="2,3-DIKETO-L-GULONATE TRAP TRANSPORTER SMALL PERMEASE PROTEIN YIAM"/>
    <property type="match status" value="1"/>
</dbReference>
<dbReference type="Proteomes" id="UP001297272">
    <property type="component" value="Unassembled WGS sequence"/>
</dbReference>
<evidence type="ECO:0000259" key="10">
    <source>
        <dbReference type="Pfam" id="PF04290"/>
    </source>
</evidence>
<evidence type="ECO:0000313" key="12">
    <source>
        <dbReference type="Proteomes" id="UP001297272"/>
    </source>
</evidence>
<dbReference type="EMBL" id="JAFMNX010000003">
    <property type="protein sequence ID" value="MBS9721810.1"/>
    <property type="molecule type" value="Genomic_DNA"/>
</dbReference>
<evidence type="ECO:0000256" key="9">
    <source>
        <dbReference type="RuleBase" id="RU369079"/>
    </source>
</evidence>
<feature type="domain" description="Tripartite ATP-independent periplasmic transporters DctQ component" evidence="10">
    <location>
        <begin position="28"/>
        <end position="154"/>
    </location>
</feature>
<comment type="subunit">
    <text evidence="9">The complex comprises the extracytoplasmic solute receptor protein and the two transmembrane proteins.</text>
</comment>